<dbReference type="InterPro" id="IPR002652">
    <property type="entry name" value="Importin-a_IBB"/>
</dbReference>
<dbReference type="Proteomes" id="UP000000768">
    <property type="component" value="Chromosome 3"/>
</dbReference>
<proteinExistence type="predicted"/>
<reference evidence="4" key="2">
    <citation type="journal article" date="2018" name="Plant J.">
        <title>The Sorghum bicolor reference genome: improved assembly, gene annotations, a transcriptome atlas, and signatures of genome organization.</title>
        <authorList>
            <person name="McCormick R.F."/>
            <person name="Truong S.K."/>
            <person name="Sreedasyam A."/>
            <person name="Jenkins J."/>
            <person name="Shu S."/>
            <person name="Sims D."/>
            <person name="Kennedy M."/>
            <person name="Amirebrahimi M."/>
            <person name="Weers B.D."/>
            <person name="McKinley B."/>
            <person name="Mattison A."/>
            <person name="Morishige D.T."/>
            <person name="Grimwood J."/>
            <person name="Schmutz J."/>
            <person name="Mullet J.E."/>
        </authorList>
    </citation>
    <scope>NUCLEOTIDE SEQUENCE [LARGE SCALE GENOMIC DNA]</scope>
    <source>
        <strain evidence="4">cv. BTx623</strain>
    </source>
</reference>
<sequence>MSLRPSEQTELRRSSFKASVSVADGLRRRVSAMDSIRKESRGSALRRKRCSEVAPHAQSQPPALEKKLTNLTQWAAGLYSDDSSMQFEAAREFRKLLSIGLFKEDLKEQVIQGAEVVKSMALFFHNQDLQARAHDDLQMVPIAG</sequence>
<dbReference type="OMA" id="CSEVAPH"/>
<protein>
    <recommendedName>
        <fullName evidence="2">IBB domain-containing protein</fullName>
    </recommendedName>
</protein>
<gene>
    <name evidence="3" type="ORF">SORBI_3003G157100</name>
</gene>
<dbReference type="InParanoid" id="A0A1B6Q3E8"/>
<keyword evidence="4" id="KW-1185">Reference proteome</keyword>
<dbReference type="STRING" id="4558.A0A1B6Q3E8"/>
<organism evidence="3 4">
    <name type="scientific">Sorghum bicolor</name>
    <name type="common">Sorghum</name>
    <name type="synonym">Sorghum vulgare</name>
    <dbReference type="NCBI Taxonomy" id="4558"/>
    <lineage>
        <taxon>Eukaryota</taxon>
        <taxon>Viridiplantae</taxon>
        <taxon>Streptophyta</taxon>
        <taxon>Embryophyta</taxon>
        <taxon>Tracheophyta</taxon>
        <taxon>Spermatophyta</taxon>
        <taxon>Magnoliopsida</taxon>
        <taxon>Liliopsida</taxon>
        <taxon>Poales</taxon>
        <taxon>Poaceae</taxon>
        <taxon>PACMAD clade</taxon>
        <taxon>Panicoideae</taxon>
        <taxon>Andropogonodae</taxon>
        <taxon>Andropogoneae</taxon>
        <taxon>Sorghinae</taxon>
        <taxon>Sorghum</taxon>
    </lineage>
</organism>
<feature type="region of interest" description="Disordered" evidence="1">
    <location>
        <begin position="33"/>
        <end position="65"/>
    </location>
</feature>
<dbReference type="AlphaFoldDB" id="A0A1B6Q3E8"/>
<evidence type="ECO:0000256" key="1">
    <source>
        <dbReference type="SAM" id="MobiDB-lite"/>
    </source>
</evidence>
<name>A0A1B6Q3E8_SORBI</name>
<feature type="domain" description="IBB" evidence="2">
    <location>
        <begin position="12"/>
        <end position="90"/>
    </location>
</feature>
<dbReference type="Gramene" id="KXG32451">
    <property type="protein sequence ID" value="KXG32451"/>
    <property type="gene ID" value="SORBI_3003G157100"/>
</dbReference>
<dbReference type="Pfam" id="PF01749">
    <property type="entry name" value="IBB"/>
    <property type="match status" value="1"/>
</dbReference>
<evidence type="ECO:0000259" key="2">
    <source>
        <dbReference type="Pfam" id="PF01749"/>
    </source>
</evidence>
<evidence type="ECO:0000313" key="4">
    <source>
        <dbReference type="Proteomes" id="UP000000768"/>
    </source>
</evidence>
<evidence type="ECO:0000313" key="3">
    <source>
        <dbReference type="EMBL" id="KXG32451.1"/>
    </source>
</evidence>
<accession>A0A1B6Q3E8</accession>
<dbReference type="GO" id="GO:0061608">
    <property type="term" value="F:nuclear import signal receptor activity"/>
    <property type="evidence" value="ECO:0007669"/>
    <property type="project" value="InterPro"/>
</dbReference>
<dbReference type="EMBL" id="CM000762">
    <property type="protein sequence ID" value="KXG32451.1"/>
    <property type="molecule type" value="Genomic_DNA"/>
</dbReference>
<dbReference type="eggNOG" id="KOG0166">
    <property type="taxonomic scope" value="Eukaryota"/>
</dbReference>
<reference evidence="3 4" key="1">
    <citation type="journal article" date="2009" name="Nature">
        <title>The Sorghum bicolor genome and the diversification of grasses.</title>
        <authorList>
            <person name="Paterson A.H."/>
            <person name="Bowers J.E."/>
            <person name="Bruggmann R."/>
            <person name="Dubchak I."/>
            <person name="Grimwood J."/>
            <person name="Gundlach H."/>
            <person name="Haberer G."/>
            <person name="Hellsten U."/>
            <person name="Mitros T."/>
            <person name="Poliakov A."/>
            <person name="Schmutz J."/>
            <person name="Spannagl M."/>
            <person name="Tang H."/>
            <person name="Wang X."/>
            <person name="Wicker T."/>
            <person name="Bharti A.K."/>
            <person name="Chapman J."/>
            <person name="Feltus F.A."/>
            <person name="Gowik U."/>
            <person name="Grigoriev I.V."/>
            <person name="Lyons E."/>
            <person name="Maher C.A."/>
            <person name="Martis M."/>
            <person name="Narechania A."/>
            <person name="Otillar R.P."/>
            <person name="Penning B.W."/>
            <person name="Salamov A.A."/>
            <person name="Wang Y."/>
            <person name="Zhang L."/>
            <person name="Carpita N.C."/>
            <person name="Freeling M."/>
            <person name="Gingle A.R."/>
            <person name="Hash C.T."/>
            <person name="Keller B."/>
            <person name="Klein P."/>
            <person name="Kresovich S."/>
            <person name="McCann M.C."/>
            <person name="Ming R."/>
            <person name="Peterson D.G."/>
            <person name="Mehboob-ur-Rahman"/>
            <person name="Ware D."/>
            <person name="Westhoff P."/>
            <person name="Mayer K.F."/>
            <person name="Messing J."/>
            <person name="Rokhsar D.S."/>
        </authorList>
    </citation>
    <scope>NUCLEOTIDE SEQUENCE [LARGE SCALE GENOMIC DNA]</scope>
    <source>
        <strain evidence="4">cv. BTx623</strain>
    </source>
</reference>
<dbReference type="GO" id="GO:0006606">
    <property type="term" value="P:protein import into nucleus"/>
    <property type="evidence" value="ECO:0007669"/>
    <property type="project" value="InterPro"/>
</dbReference>